<dbReference type="Proteomes" id="UP000789342">
    <property type="component" value="Unassembled WGS sequence"/>
</dbReference>
<protein>
    <submittedName>
        <fullName evidence="1">17161_t:CDS:1</fullName>
    </submittedName>
</protein>
<accession>A0A9N9EQX2</accession>
<feature type="non-terminal residue" evidence="1">
    <location>
        <position position="1"/>
    </location>
</feature>
<name>A0A9N9EQX2_9GLOM</name>
<dbReference type="EMBL" id="CAJVPV010014508">
    <property type="protein sequence ID" value="CAG8685397.1"/>
    <property type="molecule type" value="Genomic_DNA"/>
</dbReference>
<reference evidence="1" key="1">
    <citation type="submission" date="2021-06" db="EMBL/GenBank/DDBJ databases">
        <authorList>
            <person name="Kallberg Y."/>
            <person name="Tangrot J."/>
            <person name="Rosling A."/>
        </authorList>
    </citation>
    <scope>NUCLEOTIDE SEQUENCE</scope>
    <source>
        <strain evidence="1">CL551</strain>
    </source>
</reference>
<organism evidence="1 2">
    <name type="scientific">Acaulospora morrowiae</name>
    <dbReference type="NCBI Taxonomy" id="94023"/>
    <lineage>
        <taxon>Eukaryota</taxon>
        <taxon>Fungi</taxon>
        <taxon>Fungi incertae sedis</taxon>
        <taxon>Mucoromycota</taxon>
        <taxon>Glomeromycotina</taxon>
        <taxon>Glomeromycetes</taxon>
        <taxon>Diversisporales</taxon>
        <taxon>Acaulosporaceae</taxon>
        <taxon>Acaulospora</taxon>
    </lineage>
</organism>
<evidence type="ECO:0000313" key="1">
    <source>
        <dbReference type="EMBL" id="CAG8685397.1"/>
    </source>
</evidence>
<gene>
    <name evidence="1" type="ORF">AMORRO_LOCUS11445</name>
</gene>
<comment type="caution">
    <text evidence="1">The sequence shown here is derived from an EMBL/GenBank/DDBJ whole genome shotgun (WGS) entry which is preliminary data.</text>
</comment>
<keyword evidence="2" id="KW-1185">Reference proteome</keyword>
<dbReference type="AlphaFoldDB" id="A0A9N9EQX2"/>
<evidence type="ECO:0000313" key="2">
    <source>
        <dbReference type="Proteomes" id="UP000789342"/>
    </source>
</evidence>
<proteinExistence type="predicted"/>
<sequence>WYTDVPVTLKDKENKTVIVIGNFVHIDNGESKQTLFLGMSNIRKVQNILDPNNNQFHINIHGKSYIIPTFSKVPVVKDPPKETEIAETLHSDELETQDSNSLSKIIGYYNSLLEQYEAKA</sequence>
<dbReference type="OrthoDB" id="2406171at2759"/>